<proteinExistence type="predicted"/>
<accession>A0A2D6LP27</accession>
<organism evidence="2 3">
    <name type="scientific">Candidatus Iainarchaeum sp</name>
    <dbReference type="NCBI Taxonomy" id="3101447"/>
    <lineage>
        <taxon>Archaea</taxon>
        <taxon>Candidatus Iainarchaeota</taxon>
        <taxon>Candidatus Iainarchaeia</taxon>
        <taxon>Candidatus Iainarchaeales</taxon>
        <taxon>Candidatus Iainarchaeaceae</taxon>
        <taxon>Candidatus Iainarchaeum</taxon>
    </lineage>
</organism>
<keyword evidence="1" id="KW-0812">Transmembrane</keyword>
<evidence type="ECO:0008006" key="4">
    <source>
        <dbReference type="Google" id="ProtNLM"/>
    </source>
</evidence>
<dbReference type="Proteomes" id="UP000226712">
    <property type="component" value="Unassembled WGS sequence"/>
</dbReference>
<reference evidence="3" key="1">
    <citation type="submission" date="2017-09" db="EMBL/GenBank/DDBJ databases">
        <title>The Reconstruction of 2,631 Draft Metagenome-Assembled Genomes from the Global Oceans.</title>
        <authorList>
            <person name="Tully B.J."/>
            <person name="Graham E.D."/>
            <person name="Heidelberg J.F."/>
        </authorList>
    </citation>
    <scope>NUCLEOTIDE SEQUENCE [LARGE SCALE GENOMIC DNA]</scope>
</reference>
<keyword evidence="1" id="KW-1133">Transmembrane helix</keyword>
<evidence type="ECO:0000313" key="2">
    <source>
        <dbReference type="EMBL" id="MAG17951.1"/>
    </source>
</evidence>
<dbReference type="EMBL" id="NZBD01000003">
    <property type="protein sequence ID" value="MAG17951.1"/>
    <property type="molecule type" value="Genomic_DNA"/>
</dbReference>
<feature type="transmembrane region" description="Helical" evidence="1">
    <location>
        <begin position="46"/>
        <end position="67"/>
    </location>
</feature>
<sequence>MGLSEQIGSIYTAMEDKFFGAMDFLSDKGIPVYSVIDPLEERGIPAFPIAIAGLLAVLFLAYGFLFLSSSGSTLILDITDNQGATLSGVSITFIDAETENEIEVSSNTFRDKQSIALSRGIGSRLIIEASKDGFEPATRRLTINSEEMDVSIRLQRIVVFAEGALRLTDAETSDLIDGARVTARLSEAASIDCFEGSRGIYTCPGIILEDGVQLTIDHPNYEQKIFETVFGSDSIDEISLTPKAGASSGQTNLIVRAFDFDSQQRLGNFTLRIYDAQDNELITELTETDGDGEQITKISKGTSIRIVVEREDYLTYDSSILGEAITLRDDEFPWEVYLKPGANALTVGILDITGRPLTSIDVFLFNEFGELLNTRETTFAGEVNFEDLSSEDLYFVSAWDEKYVPARQTVLLSEGNSINLVMERATADNSGSLVVYTVDAESNAINDATLNFMEETTEFGFVPLGLPPQKTDITGKFSVLAPLNSTLFITATKSGLEGKESVKILDTFENEAFITLIKPFSQVGLTVFDKNGQEIGAGLVTITAGNDLLFEGEYTRGGIVFDPEDNSYVTVQVTDETGNVFDEEIFVEGLENVSVSPNGKTGVGTNPDVEFLGVYTIDGTEAQGLAKGVDYFLKFRVVYPEGANENGLHVRLGEDNVRFVDSQDAGIIGYSASGGRVFYGRSYSPEPSPGFEALDFDNKGEEGKYNKWAEIKFESGGEKVVKVRVKAKETASNPDTLLQYRAWAKISNANYRTPDDPELGLDEFSSNKTSLYAETKKDRIKILEQTASCKNELCASYQFVRNDGSEFGIENFTAVLGNIYALEINLAPDLASEITVKGSTKRQKPKIGFQGFGINDYANFPDSNSTDTSIQVDNVSALQGETTSVRLFFKPYKTENSSITLQIISGETVINEQFYFEIYEERNLVLKTIPGNVVLGEDFVIILEDESGSAIEEAEIILRNTSKEHLETIKGNGSANNGGNGRYSVKNSFDAGTLLFEVNVPRFKSLKGAIEITKDGVIQFNEDESFMVIRKGQTSGEQFIEIQNSSKQGVEQLSFEVIPIGALPQGMEIQVTPISILGPNSTQRIVVVAEYTGDKENAYGEARIIARGRTQTGFSVSAETKVNVEFNPVIDLSCIEFSKNKLAVYVASGLEDRGYYDSTYGTLPPQQSTNYYTYNNFSTSTSTSFTAKLANKPECQGLDLELVPEIISSGKKNEGIEVDAETINLAPELTSTERRKDIDEITVTITNKILRNYPGKEKFGFDLVFKTDGFEKSIPLDVYIWNPRYALQVTRNIELFLGPDNQGRLSAQVPLFVRNVGEADIEDVRFSVRDTKGRGNVDIRVVPDFPIQFLQKGQAVLPPKTLVAQVTRNAKTTLVEVKELDIRG</sequence>
<name>A0A2D6LP27_9ARCH</name>
<protein>
    <recommendedName>
        <fullName evidence="4">Carboxypeptidase regulatory-like domain-containing protein</fullName>
    </recommendedName>
</protein>
<evidence type="ECO:0000256" key="1">
    <source>
        <dbReference type="SAM" id="Phobius"/>
    </source>
</evidence>
<comment type="caution">
    <text evidence="2">The sequence shown here is derived from an EMBL/GenBank/DDBJ whole genome shotgun (WGS) entry which is preliminary data.</text>
</comment>
<gene>
    <name evidence="2" type="ORF">CL944_00585</name>
</gene>
<evidence type="ECO:0000313" key="3">
    <source>
        <dbReference type="Proteomes" id="UP000226712"/>
    </source>
</evidence>
<feature type="non-terminal residue" evidence="2">
    <location>
        <position position="1384"/>
    </location>
</feature>
<keyword evidence="1" id="KW-0472">Membrane</keyword>